<dbReference type="Gene3D" id="3.30.160.60">
    <property type="entry name" value="Classic Zinc Finger"/>
    <property type="match status" value="1"/>
</dbReference>
<dbReference type="SMART" id="SM00336">
    <property type="entry name" value="BBOX"/>
    <property type="match status" value="1"/>
</dbReference>
<dbReference type="InterPro" id="IPR043136">
    <property type="entry name" value="B30.2/SPRY_sf"/>
</dbReference>
<evidence type="ECO:0000259" key="7">
    <source>
        <dbReference type="PROSITE" id="PS50188"/>
    </source>
</evidence>
<comment type="caution">
    <text evidence="8">The sequence shown here is derived from an EMBL/GenBank/DDBJ whole genome shotgun (WGS) entry which is preliminary data.</text>
</comment>
<dbReference type="Pfam" id="PF13765">
    <property type="entry name" value="PRY"/>
    <property type="match status" value="1"/>
</dbReference>
<evidence type="ECO:0000256" key="2">
    <source>
        <dbReference type="ARBA" id="ARBA00022771"/>
    </source>
</evidence>
<dbReference type="Gene3D" id="3.30.40.10">
    <property type="entry name" value="Zinc/RING finger domain, C3HC4 (zinc finger)"/>
    <property type="match status" value="1"/>
</dbReference>
<dbReference type="FunFam" id="2.60.120.920:FF:000004">
    <property type="entry name" value="Butyrophilin subfamily 1 member A1"/>
    <property type="match status" value="1"/>
</dbReference>
<dbReference type="SUPFAM" id="SSF57845">
    <property type="entry name" value="B-box zinc-binding domain"/>
    <property type="match status" value="1"/>
</dbReference>
<evidence type="ECO:0000256" key="1">
    <source>
        <dbReference type="ARBA" id="ARBA00022723"/>
    </source>
</evidence>
<evidence type="ECO:0008006" key="10">
    <source>
        <dbReference type="Google" id="ProtNLM"/>
    </source>
</evidence>
<proteinExistence type="predicted"/>
<evidence type="ECO:0000259" key="5">
    <source>
        <dbReference type="PROSITE" id="PS50089"/>
    </source>
</evidence>
<dbReference type="InterPro" id="IPR000315">
    <property type="entry name" value="Znf_B-box"/>
</dbReference>
<protein>
    <recommendedName>
        <fullName evidence="10">Zinc-binding protein A33-like</fullName>
    </recommendedName>
</protein>
<dbReference type="SMART" id="SM00449">
    <property type="entry name" value="SPRY"/>
    <property type="match status" value="1"/>
</dbReference>
<dbReference type="SMART" id="SM00589">
    <property type="entry name" value="PRY"/>
    <property type="match status" value="1"/>
</dbReference>
<dbReference type="CDD" id="cd19756">
    <property type="entry name" value="Bbox2"/>
    <property type="match status" value="1"/>
</dbReference>
<reference evidence="8 9" key="1">
    <citation type="submission" date="2024-06" db="EMBL/GenBank/DDBJ databases">
        <authorList>
            <person name="Pan Q."/>
            <person name="Wen M."/>
            <person name="Jouanno E."/>
            <person name="Zahm M."/>
            <person name="Klopp C."/>
            <person name="Cabau C."/>
            <person name="Louis A."/>
            <person name="Berthelot C."/>
            <person name="Parey E."/>
            <person name="Roest Crollius H."/>
            <person name="Montfort J."/>
            <person name="Robinson-Rechavi M."/>
            <person name="Bouchez O."/>
            <person name="Lampietro C."/>
            <person name="Lopez Roques C."/>
            <person name="Donnadieu C."/>
            <person name="Postlethwait J."/>
            <person name="Bobe J."/>
            <person name="Verreycken H."/>
            <person name="Guiguen Y."/>
        </authorList>
    </citation>
    <scope>NUCLEOTIDE SEQUENCE [LARGE SCALE GENOMIC DNA]</scope>
    <source>
        <strain evidence="8">Up_M1</strain>
        <tissue evidence="8">Testis</tissue>
    </source>
</reference>
<dbReference type="AlphaFoldDB" id="A0ABD0W1F6"/>
<evidence type="ECO:0000259" key="6">
    <source>
        <dbReference type="PROSITE" id="PS50119"/>
    </source>
</evidence>
<dbReference type="PROSITE" id="PS50089">
    <property type="entry name" value="ZF_RING_2"/>
    <property type="match status" value="1"/>
</dbReference>
<feature type="domain" description="B30.2/SPRY" evidence="7">
    <location>
        <begin position="283"/>
        <end position="480"/>
    </location>
</feature>
<dbReference type="Gene3D" id="2.60.120.920">
    <property type="match status" value="1"/>
</dbReference>
<dbReference type="PROSITE" id="PS50188">
    <property type="entry name" value="B302_SPRY"/>
    <property type="match status" value="1"/>
</dbReference>
<dbReference type="PANTHER" id="PTHR24103">
    <property type="entry name" value="E3 UBIQUITIN-PROTEIN LIGASE TRIM"/>
    <property type="match status" value="1"/>
</dbReference>
<dbReference type="SUPFAM" id="SSF49899">
    <property type="entry name" value="Concanavalin A-like lectins/glucanases"/>
    <property type="match status" value="1"/>
</dbReference>
<gene>
    <name evidence="8" type="ORF">UPYG_G00322660</name>
</gene>
<name>A0ABD0W1F6_UMBPY</name>
<keyword evidence="3" id="KW-0862">Zinc</keyword>
<keyword evidence="2 4" id="KW-0863">Zinc-finger</keyword>
<dbReference type="CDD" id="cd13733">
    <property type="entry name" value="SPRY_PRY_C-I_1"/>
    <property type="match status" value="1"/>
</dbReference>
<dbReference type="InterPro" id="IPR003877">
    <property type="entry name" value="SPRY_dom"/>
</dbReference>
<dbReference type="Pfam" id="PF00622">
    <property type="entry name" value="SPRY"/>
    <property type="match status" value="1"/>
</dbReference>
<keyword evidence="1" id="KW-0479">Metal-binding</keyword>
<accession>A0ABD0W1F6</accession>
<dbReference type="InterPro" id="IPR001870">
    <property type="entry name" value="B30.2/SPRY"/>
</dbReference>
<dbReference type="Proteomes" id="UP001557470">
    <property type="component" value="Unassembled WGS sequence"/>
</dbReference>
<dbReference type="InterPro" id="IPR013083">
    <property type="entry name" value="Znf_RING/FYVE/PHD"/>
</dbReference>
<organism evidence="8 9">
    <name type="scientific">Umbra pygmaea</name>
    <name type="common">Eastern mudminnow</name>
    <dbReference type="NCBI Taxonomy" id="75934"/>
    <lineage>
        <taxon>Eukaryota</taxon>
        <taxon>Metazoa</taxon>
        <taxon>Chordata</taxon>
        <taxon>Craniata</taxon>
        <taxon>Vertebrata</taxon>
        <taxon>Euteleostomi</taxon>
        <taxon>Actinopterygii</taxon>
        <taxon>Neopterygii</taxon>
        <taxon>Teleostei</taxon>
        <taxon>Protacanthopterygii</taxon>
        <taxon>Esociformes</taxon>
        <taxon>Umbridae</taxon>
        <taxon>Umbra</taxon>
    </lineage>
</organism>
<evidence type="ECO:0000256" key="4">
    <source>
        <dbReference type="PROSITE-ProRule" id="PRU00024"/>
    </source>
</evidence>
<dbReference type="InterPro" id="IPR050143">
    <property type="entry name" value="TRIM/RBCC"/>
</dbReference>
<feature type="domain" description="B box-type" evidence="6">
    <location>
        <begin position="97"/>
        <end position="135"/>
    </location>
</feature>
<dbReference type="SMART" id="SM00184">
    <property type="entry name" value="RING"/>
    <property type="match status" value="1"/>
</dbReference>
<dbReference type="PROSITE" id="PS00518">
    <property type="entry name" value="ZF_RING_1"/>
    <property type="match status" value="1"/>
</dbReference>
<dbReference type="PRINTS" id="PR01407">
    <property type="entry name" value="BUTYPHLNCDUF"/>
</dbReference>
<keyword evidence="9" id="KW-1185">Reference proteome</keyword>
<dbReference type="EMBL" id="JAGEUA010000010">
    <property type="protein sequence ID" value="KAL0964350.1"/>
    <property type="molecule type" value="Genomic_DNA"/>
</dbReference>
<sequence length="497" mass="56169">MAQKEPRTALEDELICPVCLEFFQDPVTLKCQHSFCHSCLETAWTQQKQRECPVCKRRHSMGLIQPTMSNIKLRNIVEAYLQEAKKGTIGETAVCPVLCSMHEKKYCFFCEECEEVVCAVCLETQLHAKHRHKPLKEEVQWRKEELTLLLHNLPGKLELDIKRAISSKEQAAQYIKTQAQITAGQIKSEFMKLHQFLKEEERARLTALKQEEDKKTELLTEKITSLTGDMTSLSQRISDIQAKMNTDDVSFMQIYKDLKDRAKYPEQDSEPVSGALTDVAHHLGNLRFKVWEKMKEMVQYSPVTLDVNSAHPDLLISEDLLEVSDRRASQPVPDNAERFDSSVSVLGSVGFCSGVHSWEVEVGPKKAWTLGVAKESVVRKGNVEVSPEGGIWAIGLWNGEHYSAGTASLGTLLTLKKKPQKIMVNLEYEKGELTFYDSSDMSVIYTFQHSFTEKMFPYFSPCLNSDGSNSGALRICPEKVSVTVAPALQREHSANKC</sequence>
<evidence type="ECO:0000256" key="3">
    <source>
        <dbReference type="ARBA" id="ARBA00022833"/>
    </source>
</evidence>
<dbReference type="InterPro" id="IPR013320">
    <property type="entry name" value="ConA-like_dom_sf"/>
</dbReference>
<dbReference type="SUPFAM" id="SSF57850">
    <property type="entry name" value="RING/U-box"/>
    <property type="match status" value="1"/>
</dbReference>
<dbReference type="InterPro" id="IPR001841">
    <property type="entry name" value="Znf_RING"/>
</dbReference>
<dbReference type="GO" id="GO:0008270">
    <property type="term" value="F:zinc ion binding"/>
    <property type="evidence" value="ECO:0007669"/>
    <property type="project" value="UniProtKB-KW"/>
</dbReference>
<dbReference type="PROSITE" id="PS50119">
    <property type="entry name" value="ZF_BBOX"/>
    <property type="match status" value="1"/>
</dbReference>
<dbReference type="InterPro" id="IPR017907">
    <property type="entry name" value="Znf_RING_CS"/>
</dbReference>
<dbReference type="InterPro" id="IPR003879">
    <property type="entry name" value="Butyrophylin_SPRY"/>
</dbReference>
<evidence type="ECO:0000313" key="9">
    <source>
        <dbReference type="Proteomes" id="UP001557470"/>
    </source>
</evidence>
<feature type="domain" description="RING-type" evidence="5">
    <location>
        <begin position="16"/>
        <end position="56"/>
    </location>
</feature>
<dbReference type="Pfam" id="PF15227">
    <property type="entry name" value="zf-C3HC4_4"/>
    <property type="match status" value="1"/>
</dbReference>
<dbReference type="InterPro" id="IPR006574">
    <property type="entry name" value="PRY"/>
</dbReference>
<evidence type="ECO:0000313" key="8">
    <source>
        <dbReference type="EMBL" id="KAL0964350.1"/>
    </source>
</evidence>